<feature type="compositionally biased region" description="Basic and acidic residues" evidence="1">
    <location>
        <begin position="1"/>
        <end position="14"/>
    </location>
</feature>
<gene>
    <name evidence="2" type="ORF">QQF64_027576</name>
</gene>
<proteinExistence type="predicted"/>
<evidence type="ECO:0000256" key="1">
    <source>
        <dbReference type="SAM" id="MobiDB-lite"/>
    </source>
</evidence>
<dbReference type="Proteomes" id="UP001558613">
    <property type="component" value="Unassembled WGS sequence"/>
</dbReference>
<evidence type="ECO:0000313" key="3">
    <source>
        <dbReference type="Proteomes" id="UP001558613"/>
    </source>
</evidence>
<keyword evidence="3" id="KW-1185">Reference proteome</keyword>
<evidence type="ECO:0000313" key="2">
    <source>
        <dbReference type="EMBL" id="KAL1274762.1"/>
    </source>
</evidence>
<protein>
    <submittedName>
        <fullName evidence="2">Uncharacterized protein</fullName>
    </submittedName>
</protein>
<organism evidence="2 3">
    <name type="scientific">Cirrhinus molitorella</name>
    <name type="common">mud carp</name>
    <dbReference type="NCBI Taxonomy" id="172907"/>
    <lineage>
        <taxon>Eukaryota</taxon>
        <taxon>Metazoa</taxon>
        <taxon>Chordata</taxon>
        <taxon>Craniata</taxon>
        <taxon>Vertebrata</taxon>
        <taxon>Euteleostomi</taxon>
        <taxon>Actinopterygii</taxon>
        <taxon>Neopterygii</taxon>
        <taxon>Teleostei</taxon>
        <taxon>Ostariophysi</taxon>
        <taxon>Cypriniformes</taxon>
        <taxon>Cyprinidae</taxon>
        <taxon>Labeoninae</taxon>
        <taxon>Labeonini</taxon>
        <taxon>Cirrhinus</taxon>
    </lineage>
</organism>
<accession>A0ABR3ND22</accession>
<sequence length="83" mass="9425">MFFRDDSLFIHPRPDLIPPTSESESPSCTQSPFDMLQLCSSLLLSGILALVPVSDELNAISKLKWVKWMSGQRIYLGRDKEQL</sequence>
<name>A0ABR3ND22_9TELE</name>
<feature type="region of interest" description="Disordered" evidence="1">
    <location>
        <begin position="1"/>
        <end position="26"/>
    </location>
</feature>
<dbReference type="EMBL" id="JAYMGO010000005">
    <property type="protein sequence ID" value="KAL1274762.1"/>
    <property type="molecule type" value="Genomic_DNA"/>
</dbReference>
<reference evidence="2 3" key="1">
    <citation type="submission" date="2023-09" db="EMBL/GenBank/DDBJ databases">
        <authorList>
            <person name="Wang M."/>
        </authorList>
    </citation>
    <scope>NUCLEOTIDE SEQUENCE [LARGE SCALE GENOMIC DNA]</scope>
    <source>
        <strain evidence="2">GT-2023</strain>
        <tissue evidence="2">Liver</tissue>
    </source>
</reference>
<comment type="caution">
    <text evidence="2">The sequence shown here is derived from an EMBL/GenBank/DDBJ whole genome shotgun (WGS) entry which is preliminary data.</text>
</comment>